<dbReference type="InParanoid" id="A0A1J7I9P7"/>
<protein>
    <submittedName>
        <fullName evidence="2">Uncharacterized protein</fullName>
    </submittedName>
</protein>
<feature type="compositionally biased region" description="Polar residues" evidence="1">
    <location>
        <begin position="84"/>
        <end position="97"/>
    </location>
</feature>
<name>A0A1J7I9P7_9PEZI</name>
<dbReference type="EMBL" id="KV875104">
    <property type="protein sequence ID" value="OIW24189.1"/>
    <property type="molecule type" value="Genomic_DNA"/>
</dbReference>
<reference evidence="2 3" key="1">
    <citation type="submission" date="2016-10" db="EMBL/GenBank/DDBJ databases">
        <title>Draft genome sequence of Coniochaeta ligniaria NRRL30616, a lignocellulolytic fungus for bioabatement of inhibitors in plant biomass hydrolysates.</title>
        <authorList>
            <consortium name="DOE Joint Genome Institute"/>
            <person name="Jimenez D.J."/>
            <person name="Hector R.E."/>
            <person name="Riley R."/>
            <person name="Sun H."/>
            <person name="Grigoriev I.V."/>
            <person name="Van Elsas J.D."/>
            <person name="Nichols N.N."/>
        </authorList>
    </citation>
    <scope>NUCLEOTIDE SEQUENCE [LARGE SCALE GENOMIC DNA]</scope>
    <source>
        <strain evidence="2 3">NRRL 30616</strain>
    </source>
</reference>
<organism evidence="2 3">
    <name type="scientific">Coniochaeta ligniaria NRRL 30616</name>
    <dbReference type="NCBI Taxonomy" id="1408157"/>
    <lineage>
        <taxon>Eukaryota</taxon>
        <taxon>Fungi</taxon>
        <taxon>Dikarya</taxon>
        <taxon>Ascomycota</taxon>
        <taxon>Pezizomycotina</taxon>
        <taxon>Sordariomycetes</taxon>
        <taxon>Sordariomycetidae</taxon>
        <taxon>Coniochaetales</taxon>
        <taxon>Coniochaetaceae</taxon>
        <taxon>Coniochaeta</taxon>
    </lineage>
</organism>
<sequence length="138" mass="14068">MPLQADWGSRALRSIGTIPAFAEDILGPDTTAQPAPPAVTLPGHPQTTSPVTTAKPPDTPAQAAAPHCATRTKIRLPGYVAHPPNSTKPGSSGTSGIPWQGILRPGSRLRAQRYVGPCAGARLMGVRGGGVVSVVLPG</sequence>
<keyword evidence="3" id="KW-1185">Reference proteome</keyword>
<proteinExistence type="predicted"/>
<evidence type="ECO:0000313" key="2">
    <source>
        <dbReference type="EMBL" id="OIW24189.1"/>
    </source>
</evidence>
<accession>A0A1J7I9P7</accession>
<dbReference type="Proteomes" id="UP000182658">
    <property type="component" value="Unassembled WGS sequence"/>
</dbReference>
<evidence type="ECO:0000313" key="3">
    <source>
        <dbReference type="Proteomes" id="UP000182658"/>
    </source>
</evidence>
<feature type="region of interest" description="Disordered" evidence="1">
    <location>
        <begin position="26"/>
        <end position="101"/>
    </location>
</feature>
<dbReference type="AlphaFoldDB" id="A0A1J7I9P7"/>
<evidence type="ECO:0000256" key="1">
    <source>
        <dbReference type="SAM" id="MobiDB-lite"/>
    </source>
</evidence>
<gene>
    <name evidence="2" type="ORF">CONLIGDRAFT_107579</name>
</gene>